<organism evidence="2 3">
    <name type="scientific">Helianthus annuus</name>
    <name type="common">Common sunflower</name>
    <dbReference type="NCBI Taxonomy" id="4232"/>
    <lineage>
        <taxon>Eukaryota</taxon>
        <taxon>Viridiplantae</taxon>
        <taxon>Streptophyta</taxon>
        <taxon>Embryophyta</taxon>
        <taxon>Tracheophyta</taxon>
        <taxon>Spermatophyta</taxon>
        <taxon>Magnoliopsida</taxon>
        <taxon>eudicotyledons</taxon>
        <taxon>Gunneridae</taxon>
        <taxon>Pentapetalae</taxon>
        <taxon>asterids</taxon>
        <taxon>campanulids</taxon>
        <taxon>Asterales</taxon>
        <taxon>Asteraceae</taxon>
        <taxon>Asteroideae</taxon>
        <taxon>Heliantheae alliance</taxon>
        <taxon>Heliantheae</taxon>
        <taxon>Helianthus</taxon>
    </lineage>
</organism>
<keyword evidence="3" id="KW-1185">Reference proteome</keyword>
<protein>
    <submittedName>
        <fullName evidence="2">Uncharacterized protein</fullName>
    </submittedName>
</protein>
<evidence type="ECO:0000313" key="2">
    <source>
        <dbReference type="EMBL" id="KAF5774108.1"/>
    </source>
</evidence>
<dbReference type="EMBL" id="MNCJ02000328">
    <property type="protein sequence ID" value="KAF5774108.1"/>
    <property type="molecule type" value="Genomic_DNA"/>
</dbReference>
<keyword evidence="1" id="KW-0812">Transmembrane</keyword>
<evidence type="ECO:0000313" key="3">
    <source>
        <dbReference type="Proteomes" id="UP000215914"/>
    </source>
</evidence>
<reference evidence="2" key="2">
    <citation type="submission" date="2020-06" db="EMBL/GenBank/DDBJ databases">
        <title>Helianthus annuus Genome sequencing and assembly Release 2.</title>
        <authorList>
            <person name="Gouzy J."/>
            <person name="Langlade N."/>
            <person name="Munos S."/>
        </authorList>
    </citation>
    <scope>NUCLEOTIDE SEQUENCE</scope>
    <source>
        <tissue evidence="2">Leaves</tissue>
    </source>
</reference>
<reference evidence="2" key="1">
    <citation type="journal article" date="2017" name="Nature">
        <title>The sunflower genome provides insights into oil metabolism, flowering and Asterid evolution.</title>
        <authorList>
            <person name="Badouin H."/>
            <person name="Gouzy J."/>
            <person name="Grassa C.J."/>
            <person name="Murat F."/>
            <person name="Staton S.E."/>
            <person name="Cottret L."/>
            <person name="Lelandais-Briere C."/>
            <person name="Owens G.L."/>
            <person name="Carrere S."/>
            <person name="Mayjonade B."/>
            <person name="Legrand L."/>
            <person name="Gill N."/>
            <person name="Kane N.C."/>
            <person name="Bowers J.E."/>
            <person name="Hubner S."/>
            <person name="Bellec A."/>
            <person name="Berard A."/>
            <person name="Berges H."/>
            <person name="Blanchet N."/>
            <person name="Boniface M.C."/>
            <person name="Brunel D."/>
            <person name="Catrice O."/>
            <person name="Chaidir N."/>
            <person name="Claudel C."/>
            <person name="Donnadieu C."/>
            <person name="Faraut T."/>
            <person name="Fievet G."/>
            <person name="Helmstetter N."/>
            <person name="King M."/>
            <person name="Knapp S.J."/>
            <person name="Lai Z."/>
            <person name="Le Paslier M.C."/>
            <person name="Lippi Y."/>
            <person name="Lorenzon L."/>
            <person name="Mandel J.R."/>
            <person name="Marage G."/>
            <person name="Marchand G."/>
            <person name="Marquand E."/>
            <person name="Bret-Mestries E."/>
            <person name="Morien E."/>
            <person name="Nambeesan S."/>
            <person name="Nguyen T."/>
            <person name="Pegot-Espagnet P."/>
            <person name="Pouilly N."/>
            <person name="Raftis F."/>
            <person name="Sallet E."/>
            <person name="Schiex T."/>
            <person name="Thomas J."/>
            <person name="Vandecasteele C."/>
            <person name="Vares D."/>
            <person name="Vear F."/>
            <person name="Vautrin S."/>
            <person name="Crespi M."/>
            <person name="Mangin B."/>
            <person name="Burke J.M."/>
            <person name="Salse J."/>
            <person name="Munos S."/>
            <person name="Vincourt P."/>
            <person name="Rieseberg L.H."/>
            <person name="Langlade N.B."/>
        </authorList>
    </citation>
    <scope>NUCLEOTIDE SEQUENCE</scope>
    <source>
        <tissue evidence="2">Leaves</tissue>
    </source>
</reference>
<feature type="transmembrane region" description="Helical" evidence="1">
    <location>
        <begin position="5"/>
        <end position="23"/>
    </location>
</feature>
<feature type="transmembrane region" description="Helical" evidence="1">
    <location>
        <begin position="43"/>
        <end position="62"/>
    </location>
</feature>
<proteinExistence type="predicted"/>
<sequence length="75" mass="8615">MIMEIVIFLLGMKIIILLLGKWLRVWGSEYVGGFKSTGVDAPVGLLLYLPMVLGCESIYRFIKTFDILYLYIKHT</sequence>
<dbReference type="Gramene" id="mRNA:HanXRQr2_Chr13g0596461">
    <property type="protein sequence ID" value="CDS:HanXRQr2_Chr13g0596461.1"/>
    <property type="gene ID" value="HanXRQr2_Chr13g0596461"/>
</dbReference>
<dbReference type="Proteomes" id="UP000215914">
    <property type="component" value="Unassembled WGS sequence"/>
</dbReference>
<gene>
    <name evidence="2" type="ORF">HanXRQr2_Chr13g0596461</name>
</gene>
<dbReference type="AlphaFoldDB" id="A0A9K3EIY8"/>
<comment type="caution">
    <text evidence="2">The sequence shown here is derived from an EMBL/GenBank/DDBJ whole genome shotgun (WGS) entry which is preliminary data.</text>
</comment>
<keyword evidence="1" id="KW-0472">Membrane</keyword>
<name>A0A9K3EIY8_HELAN</name>
<accession>A0A9K3EIY8</accession>
<keyword evidence="1" id="KW-1133">Transmembrane helix</keyword>
<evidence type="ECO:0000256" key="1">
    <source>
        <dbReference type="SAM" id="Phobius"/>
    </source>
</evidence>